<accession>D1ACA5</accession>
<name>D1ACA5_THECD</name>
<dbReference type="OrthoDB" id="3449038at2"/>
<dbReference type="InterPro" id="IPR010982">
    <property type="entry name" value="Lambda_DNA-bd_dom_sf"/>
</dbReference>
<proteinExistence type="predicted"/>
<dbReference type="EMBL" id="CP001738">
    <property type="protein sequence ID" value="ACY99164.1"/>
    <property type="molecule type" value="Genomic_DNA"/>
</dbReference>
<dbReference type="Proteomes" id="UP000001918">
    <property type="component" value="Chromosome"/>
</dbReference>
<dbReference type="RefSeq" id="WP_012853948.1">
    <property type="nucleotide sequence ID" value="NC_013510.1"/>
</dbReference>
<dbReference type="SMART" id="SM00530">
    <property type="entry name" value="HTH_XRE"/>
    <property type="match status" value="1"/>
</dbReference>
<evidence type="ECO:0000313" key="3">
    <source>
        <dbReference type="Proteomes" id="UP000001918"/>
    </source>
</evidence>
<dbReference type="HOGENOM" id="CLU_048433_0_0_11"/>
<dbReference type="InterPro" id="IPR001387">
    <property type="entry name" value="Cro/C1-type_HTH"/>
</dbReference>
<dbReference type="CDD" id="cd00093">
    <property type="entry name" value="HTH_XRE"/>
    <property type="match status" value="1"/>
</dbReference>
<dbReference type="eggNOG" id="COG1396">
    <property type="taxonomic scope" value="Bacteria"/>
</dbReference>
<organism evidence="2 3">
    <name type="scientific">Thermomonospora curvata (strain ATCC 19995 / DSM 43183 / JCM 3096 / KCTC 9072 / NBRC 15933 / NCIMB 10081 / Henssen B9)</name>
    <dbReference type="NCBI Taxonomy" id="471852"/>
    <lineage>
        <taxon>Bacteria</taxon>
        <taxon>Bacillati</taxon>
        <taxon>Actinomycetota</taxon>
        <taxon>Actinomycetes</taxon>
        <taxon>Streptosporangiales</taxon>
        <taxon>Thermomonosporaceae</taxon>
        <taxon>Thermomonospora</taxon>
    </lineage>
</organism>
<sequence>MPRPPQPVDPEESLHHLIGATIRHWRQEVRKISLTELAKMIYIDVSQVSKWERGEIPVPAHRVADLDEALQAGRQIAALYAAVTELEELRARERVTVEDTEAAGTDETDMKRRAALQMLAALSAGAAIPPGALETVLSGVTPDSIDQMDVDRWERTVHEYRHVCLMRWTGALIPDLTADIVAVGKLLERKNPPSVHTRLLRVSAELSGRLAAELDDIGDRRAARVAWASARRAADASGDRDLSVWVRGYEADQARWAGCPDHLVIDLADEAIALSGGKPSRGLGGAYAACASIAARRGDKHAAIEALQNMAEVTDRAPEAFPEYFLRWNEAYAYTFLGDGRASSSLDRALALYPPGTMTPVANLRLIQALDLVQQREIDEGLEQALTVLQSGSISTTRHHLAGRILQALPEQAHKLPAARDLRALTVKA</sequence>
<dbReference type="PROSITE" id="PS50943">
    <property type="entry name" value="HTH_CROC1"/>
    <property type="match status" value="1"/>
</dbReference>
<dbReference type="SUPFAM" id="SSF47413">
    <property type="entry name" value="lambda repressor-like DNA-binding domains"/>
    <property type="match status" value="1"/>
</dbReference>
<dbReference type="Gene3D" id="1.10.260.40">
    <property type="entry name" value="lambda repressor-like DNA-binding domains"/>
    <property type="match status" value="1"/>
</dbReference>
<protein>
    <submittedName>
        <fullName evidence="2">Helix-turn-helix domain protein</fullName>
    </submittedName>
</protein>
<dbReference type="KEGG" id="tcu:Tcur_3630"/>
<dbReference type="AlphaFoldDB" id="D1ACA5"/>
<evidence type="ECO:0000313" key="2">
    <source>
        <dbReference type="EMBL" id="ACY99164.1"/>
    </source>
</evidence>
<feature type="domain" description="HTH cro/C1-type" evidence="1">
    <location>
        <begin position="22"/>
        <end position="79"/>
    </location>
</feature>
<dbReference type="Pfam" id="PF13560">
    <property type="entry name" value="HTH_31"/>
    <property type="match status" value="1"/>
</dbReference>
<gene>
    <name evidence="2" type="ordered locus">Tcur_3630</name>
</gene>
<dbReference type="STRING" id="471852.Tcur_3630"/>
<dbReference type="GO" id="GO:0003677">
    <property type="term" value="F:DNA binding"/>
    <property type="evidence" value="ECO:0007669"/>
    <property type="project" value="InterPro"/>
</dbReference>
<keyword evidence="3" id="KW-1185">Reference proteome</keyword>
<evidence type="ECO:0000259" key="1">
    <source>
        <dbReference type="PROSITE" id="PS50943"/>
    </source>
</evidence>
<reference evidence="2 3" key="1">
    <citation type="journal article" date="2011" name="Stand. Genomic Sci.">
        <title>Complete genome sequence of Thermomonospora curvata type strain (B9).</title>
        <authorList>
            <person name="Chertkov O."/>
            <person name="Sikorski J."/>
            <person name="Nolan M."/>
            <person name="Lapidus A."/>
            <person name="Lucas S."/>
            <person name="Del Rio T.G."/>
            <person name="Tice H."/>
            <person name="Cheng J.F."/>
            <person name="Goodwin L."/>
            <person name="Pitluck S."/>
            <person name="Liolios K."/>
            <person name="Ivanova N."/>
            <person name="Mavromatis K."/>
            <person name="Mikhailova N."/>
            <person name="Ovchinnikova G."/>
            <person name="Pati A."/>
            <person name="Chen A."/>
            <person name="Palaniappan K."/>
            <person name="Djao O.D."/>
            <person name="Land M."/>
            <person name="Hauser L."/>
            <person name="Chang Y.J."/>
            <person name="Jeffries C.D."/>
            <person name="Brettin T."/>
            <person name="Han C."/>
            <person name="Detter J.C."/>
            <person name="Rohde M."/>
            <person name="Goker M."/>
            <person name="Woyke T."/>
            <person name="Bristow J."/>
            <person name="Eisen J.A."/>
            <person name="Markowitz V."/>
            <person name="Hugenholtz P."/>
            <person name="Klenk H.P."/>
            <person name="Kyrpides N.C."/>
        </authorList>
    </citation>
    <scope>NUCLEOTIDE SEQUENCE [LARGE SCALE GENOMIC DNA]</scope>
    <source>
        <strain evidence="3">ATCC 19995 / DSM 43183 / JCM 3096 / KCTC 9072 / NBRC 15933 / NCIMB 10081 / Henssen B9</strain>
    </source>
</reference>